<gene>
    <name evidence="1" type="ORF">OESDEN_22311</name>
</gene>
<name>A0A0B1RZH4_OESDE</name>
<reference evidence="1 2" key="1">
    <citation type="submission" date="2014-03" db="EMBL/GenBank/DDBJ databases">
        <title>Draft genome of the hookworm Oesophagostomum dentatum.</title>
        <authorList>
            <person name="Mitreva M."/>
        </authorList>
    </citation>
    <scope>NUCLEOTIDE SEQUENCE [LARGE SCALE GENOMIC DNA]</scope>
    <source>
        <strain evidence="1 2">OD-Hann</strain>
    </source>
</reference>
<sequence length="108" mass="12347">MLKWGRSELTPLITELFNDILHTCSVPEKMADAVTILLHKKLGEAKIAINIERGVRQGDPLSPKLFMANPRTYFPKAKLGNIRYFDQRISVIQLTLCGRRCFDSEDRS</sequence>
<proteinExistence type="predicted"/>
<evidence type="ECO:0000313" key="2">
    <source>
        <dbReference type="Proteomes" id="UP000053660"/>
    </source>
</evidence>
<keyword evidence="2" id="KW-1185">Reference proteome</keyword>
<accession>A0A0B1RZH4</accession>
<organism evidence="1 2">
    <name type="scientific">Oesophagostomum dentatum</name>
    <name type="common">Nodular worm</name>
    <dbReference type="NCBI Taxonomy" id="61180"/>
    <lineage>
        <taxon>Eukaryota</taxon>
        <taxon>Metazoa</taxon>
        <taxon>Ecdysozoa</taxon>
        <taxon>Nematoda</taxon>
        <taxon>Chromadorea</taxon>
        <taxon>Rhabditida</taxon>
        <taxon>Rhabditina</taxon>
        <taxon>Rhabditomorpha</taxon>
        <taxon>Strongyloidea</taxon>
        <taxon>Strongylidae</taxon>
        <taxon>Oesophagostomum</taxon>
    </lineage>
</organism>
<dbReference type="Proteomes" id="UP000053660">
    <property type="component" value="Unassembled WGS sequence"/>
</dbReference>
<dbReference type="AlphaFoldDB" id="A0A0B1RZH4"/>
<protein>
    <recommendedName>
        <fullName evidence="3">Reverse transcriptase domain-containing protein</fullName>
    </recommendedName>
</protein>
<evidence type="ECO:0000313" key="1">
    <source>
        <dbReference type="EMBL" id="KHJ78069.1"/>
    </source>
</evidence>
<dbReference type="OrthoDB" id="410104at2759"/>
<dbReference type="EMBL" id="KN610139">
    <property type="protein sequence ID" value="KHJ78069.1"/>
    <property type="molecule type" value="Genomic_DNA"/>
</dbReference>
<evidence type="ECO:0008006" key="3">
    <source>
        <dbReference type="Google" id="ProtNLM"/>
    </source>
</evidence>